<evidence type="ECO:0000313" key="2">
    <source>
        <dbReference type="EMBL" id="EFG03813.2"/>
    </source>
</evidence>
<keyword evidence="2" id="KW-0614">Plasmid</keyword>
<proteinExistence type="predicted"/>
<dbReference type="Proteomes" id="UP000002357">
    <property type="component" value="Plasmid pSCL4"/>
</dbReference>
<dbReference type="GeneID" id="93733505"/>
<evidence type="ECO:0000256" key="1">
    <source>
        <dbReference type="SAM" id="MobiDB-lite"/>
    </source>
</evidence>
<dbReference type="eggNOG" id="COG1073">
    <property type="taxonomic scope" value="Bacteria"/>
</dbReference>
<protein>
    <submittedName>
        <fullName evidence="2">Uncharacterized protein</fullName>
    </submittedName>
</protein>
<organism evidence="2 3">
    <name type="scientific">Streptomyces clavuligerus</name>
    <dbReference type="NCBI Taxonomy" id="1901"/>
    <lineage>
        <taxon>Bacteria</taxon>
        <taxon>Bacillati</taxon>
        <taxon>Actinomycetota</taxon>
        <taxon>Actinomycetes</taxon>
        <taxon>Kitasatosporales</taxon>
        <taxon>Streptomycetaceae</taxon>
        <taxon>Streptomyces</taxon>
    </lineage>
</organism>
<name>B5GS20_STRCL</name>
<evidence type="ECO:0000313" key="3">
    <source>
        <dbReference type="Proteomes" id="UP000002357"/>
    </source>
</evidence>
<gene>
    <name evidence="2" type="ORF">SCLAV_p0322</name>
</gene>
<dbReference type="RefSeq" id="WP_003954600.1">
    <property type="nucleotide sequence ID" value="NZ_CP027859.1"/>
</dbReference>
<feature type="region of interest" description="Disordered" evidence="1">
    <location>
        <begin position="113"/>
        <end position="156"/>
    </location>
</feature>
<dbReference type="EMBL" id="CM000914">
    <property type="protein sequence ID" value="EFG03813.2"/>
    <property type="molecule type" value="Genomic_DNA"/>
</dbReference>
<sequence length="170" mass="18058">MLGGAHRHPQREPTRKPTGAIDLGEENLPFHDRPAEGMIVTTEQSWSAQGVTLGRLLHSLALAAGESTKVAVVDGQGTTRATGTEETTEADTLSSTTDQNRSISEVANAIAREEQHGDSTARGLWSGHGPVRPKGSVPSHDRDTRSRRCSASARVPSCPCSGRRVMGRGL</sequence>
<dbReference type="AlphaFoldDB" id="B5GS20"/>
<geneLocation type="plasmid" evidence="2 3">
    <name>pSCL4</name>
</geneLocation>
<feature type="region of interest" description="Disordered" evidence="1">
    <location>
        <begin position="1"/>
        <end position="23"/>
    </location>
</feature>
<feature type="region of interest" description="Disordered" evidence="1">
    <location>
        <begin position="74"/>
        <end position="101"/>
    </location>
</feature>
<keyword evidence="3" id="KW-1185">Reference proteome</keyword>
<reference evidence="2 3" key="1">
    <citation type="journal article" date="2010" name="Genome Biol. Evol.">
        <title>The sequence of a 1.8-mb bacterial linear plasmid reveals a rich evolutionary reservoir of secondary metabolic pathways.</title>
        <authorList>
            <person name="Medema M.H."/>
            <person name="Trefzer A."/>
            <person name="Kovalchuk A."/>
            <person name="van den Berg M."/>
            <person name="Mueller U."/>
            <person name="Heijne W."/>
            <person name="Wu L."/>
            <person name="Alam M.T."/>
            <person name="Ronning C.M."/>
            <person name="Nierman W.C."/>
            <person name="Bovenberg R.A.L."/>
            <person name="Breitling R."/>
            <person name="Takano E."/>
        </authorList>
    </citation>
    <scope>NUCLEOTIDE SEQUENCE [LARGE SCALE GENOMIC DNA]</scope>
    <source>
        <strain evidence="3">ATCC 27064 / DSM 738 / JCM 4710 / NBRC 13307 / NCIMB 12785 / NRRL 3585 / VKM Ac-602</strain>
        <plasmid evidence="2">pSCL4</plasmid>
    </source>
</reference>
<accession>B5GS20</accession>